<evidence type="ECO:0000259" key="9">
    <source>
        <dbReference type="PROSITE" id="PS50112"/>
    </source>
</evidence>
<dbReference type="GO" id="GO:0000155">
    <property type="term" value="F:phosphorelay sensor kinase activity"/>
    <property type="evidence" value="ECO:0007669"/>
    <property type="project" value="InterPro"/>
</dbReference>
<dbReference type="EC" id="2.7.13.3" evidence="3"/>
<feature type="domain" description="PAC" evidence="10">
    <location>
        <begin position="697"/>
        <end position="751"/>
    </location>
</feature>
<keyword evidence="7" id="KW-0472">Membrane</keyword>
<dbReference type="Gene3D" id="1.10.287.130">
    <property type="match status" value="1"/>
</dbReference>
<feature type="domain" description="PAC" evidence="10">
    <location>
        <begin position="458"/>
        <end position="508"/>
    </location>
</feature>
<evidence type="ECO:0000256" key="6">
    <source>
        <dbReference type="ARBA" id="ARBA00022777"/>
    </source>
</evidence>
<gene>
    <name evidence="11" type="ORF">C0Z18_06730</name>
</gene>
<feature type="domain" description="PAC" evidence="10">
    <location>
        <begin position="216"/>
        <end position="266"/>
    </location>
</feature>
<dbReference type="SUPFAM" id="SSF55785">
    <property type="entry name" value="PYP-like sensor domain (PAS domain)"/>
    <property type="match status" value="6"/>
</dbReference>
<feature type="domain" description="PAS" evidence="9">
    <location>
        <begin position="502"/>
        <end position="555"/>
    </location>
</feature>
<dbReference type="SMART" id="SM00091">
    <property type="entry name" value="PAS"/>
    <property type="match status" value="6"/>
</dbReference>
<dbReference type="FunFam" id="3.30.565.10:FF:000006">
    <property type="entry name" value="Sensor histidine kinase WalK"/>
    <property type="match status" value="1"/>
</dbReference>
<dbReference type="GO" id="GO:0005886">
    <property type="term" value="C:plasma membrane"/>
    <property type="evidence" value="ECO:0007669"/>
    <property type="project" value="UniProtKB-SubCell"/>
</dbReference>
<dbReference type="CDD" id="cd00130">
    <property type="entry name" value="PAS"/>
    <property type="match status" value="6"/>
</dbReference>
<keyword evidence="4" id="KW-0597">Phosphoprotein</keyword>
<dbReference type="PANTHER" id="PTHR42878:SF15">
    <property type="entry name" value="BACTERIOPHYTOCHROME"/>
    <property type="match status" value="1"/>
</dbReference>
<keyword evidence="6" id="KW-0418">Kinase</keyword>
<evidence type="ECO:0000256" key="3">
    <source>
        <dbReference type="ARBA" id="ARBA00012438"/>
    </source>
</evidence>
<dbReference type="Proteomes" id="UP000235616">
    <property type="component" value="Unassembled WGS sequence"/>
</dbReference>
<comment type="caution">
    <text evidence="11">The sequence shown here is derived from an EMBL/GenBank/DDBJ whole genome shotgun (WGS) entry which is preliminary data.</text>
</comment>
<dbReference type="Pfam" id="PF02518">
    <property type="entry name" value="HATPase_c"/>
    <property type="match status" value="1"/>
</dbReference>
<dbReference type="InterPro" id="IPR035965">
    <property type="entry name" value="PAS-like_dom_sf"/>
</dbReference>
<dbReference type="Gene3D" id="3.30.450.20">
    <property type="entry name" value="PAS domain"/>
    <property type="match status" value="6"/>
</dbReference>
<evidence type="ECO:0000313" key="11">
    <source>
        <dbReference type="EMBL" id="PMS21558.1"/>
    </source>
</evidence>
<protein>
    <recommendedName>
        <fullName evidence="3">histidine kinase</fullName>
        <ecNumber evidence="3">2.7.13.3</ecNumber>
    </recommendedName>
</protein>
<comment type="subcellular location">
    <subcellularLocation>
        <location evidence="2">Cell inner membrane</location>
        <topology evidence="2">Multi-pass membrane protein</topology>
    </subcellularLocation>
</comment>
<evidence type="ECO:0000256" key="7">
    <source>
        <dbReference type="ARBA" id="ARBA00023136"/>
    </source>
</evidence>
<dbReference type="InterPro" id="IPR036890">
    <property type="entry name" value="HATPase_C_sf"/>
</dbReference>
<dbReference type="RefSeq" id="WP_102644624.1">
    <property type="nucleotide sequence ID" value="NZ_PNYA01000005.1"/>
</dbReference>
<dbReference type="PRINTS" id="PR00344">
    <property type="entry name" value="BCTRLSENSOR"/>
</dbReference>
<feature type="domain" description="PAS" evidence="9">
    <location>
        <begin position="381"/>
        <end position="434"/>
    </location>
</feature>
<dbReference type="PROSITE" id="PS50113">
    <property type="entry name" value="PAC"/>
    <property type="match status" value="6"/>
</dbReference>
<dbReference type="AlphaFoldDB" id="A0A2N7VWN2"/>
<proteinExistence type="predicted"/>
<evidence type="ECO:0000259" key="10">
    <source>
        <dbReference type="PROSITE" id="PS50113"/>
    </source>
</evidence>
<dbReference type="Pfam" id="PF13426">
    <property type="entry name" value="PAS_9"/>
    <property type="match status" value="4"/>
</dbReference>
<keyword evidence="5" id="KW-0808">Transferase</keyword>
<comment type="catalytic activity">
    <reaction evidence="1">
        <text>ATP + protein L-histidine = ADP + protein N-phospho-L-histidine.</text>
        <dbReference type="EC" id="2.7.13.3"/>
    </reaction>
</comment>
<dbReference type="NCBIfam" id="TIGR00229">
    <property type="entry name" value="sensory_box"/>
    <property type="match status" value="6"/>
</dbReference>
<dbReference type="SMART" id="SM00086">
    <property type="entry name" value="PAC"/>
    <property type="match status" value="6"/>
</dbReference>
<feature type="domain" description="PAC" evidence="10">
    <location>
        <begin position="95"/>
        <end position="145"/>
    </location>
</feature>
<organism evidence="11 12">
    <name type="scientific">Trinickia dabaoshanensis</name>
    <dbReference type="NCBI Taxonomy" id="564714"/>
    <lineage>
        <taxon>Bacteria</taxon>
        <taxon>Pseudomonadati</taxon>
        <taxon>Pseudomonadota</taxon>
        <taxon>Betaproteobacteria</taxon>
        <taxon>Burkholderiales</taxon>
        <taxon>Burkholderiaceae</taxon>
        <taxon>Trinickia</taxon>
    </lineage>
</organism>
<evidence type="ECO:0000256" key="5">
    <source>
        <dbReference type="ARBA" id="ARBA00022679"/>
    </source>
</evidence>
<dbReference type="PROSITE" id="PS50109">
    <property type="entry name" value="HIS_KIN"/>
    <property type="match status" value="1"/>
</dbReference>
<reference evidence="11 12" key="1">
    <citation type="submission" date="2018-01" db="EMBL/GenBank/DDBJ databases">
        <title>Whole genome analyses suggest that Burkholderia sensu lato contains two further novel genera in the rhizoxinica-symbiotica group Mycetohabitans gen. nov., and Trinickia gen. nov.: implications for the evolution of diazotrophy and nodulation in the Burkholderiaceae.</title>
        <authorList>
            <person name="Estrada-de los Santos P."/>
            <person name="Palmer M."/>
            <person name="Chavez-Ramirez B."/>
            <person name="Beukes C."/>
            <person name="Steenkamp E.T."/>
            <person name="Hirsch A.M."/>
            <person name="Manyaka P."/>
            <person name="Maluk M."/>
            <person name="Lafos M."/>
            <person name="Crook M."/>
            <person name="Gross E."/>
            <person name="Simon M.F."/>
            <person name="Bueno dos Reis Junior F."/>
            <person name="Poole P.S."/>
            <person name="Venter S.N."/>
            <person name="James E.K."/>
        </authorList>
    </citation>
    <scope>NUCLEOTIDE SEQUENCE [LARGE SCALE GENOMIC DNA]</scope>
    <source>
        <strain evidence="11 12">GIMN1.004</strain>
    </source>
</reference>
<feature type="domain" description="PAS" evidence="9">
    <location>
        <begin position="260"/>
        <end position="313"/>
    </location>
</feature>
<dbReference type="InterPro" id="IPR001610">
    <property type="entry name" value="PAC"/>
</dbReference>
<dbReference type="GO" id="GO:0007234">
    <property type="term" value="P:osmosensory signaling via phosphorelay pathway"/>
    <property type="evidence" value="ECO:0007669"/>
    <property type="project" value="TreeGrafter"/>
</dbReference>
<evidence type="ECO:0000256" key="1">
    <source>
        <dbReference type="ARBA" id="ARBA00000085"/>
    </source>
</evidence>
<dbReference type="InterPro" id="IPR000014">
    <property type="entry name" value="PAS"/>
</dbReference>
<dbReference type="Pfam" id="PF00989">
    <property type="entry name" value="PAS"/>
    <property type="match status" value="2"/>
</dbReference>
<keyword evidence="12" id="KW-1185">Reference proteome</keyword>
<feature type="domain" description="PAC" evidence="10">
    <location>
        <begin position="579"/>
        <end position="629"/>
    </location>
</feature>
<feature type="domain" description="PAS" evidence="9">
    <location>
        <begin position="139"/>
        <end position="185"/>
    </location>
</feature>
<dbReference type="SUPFAM" id="SSF55874">
    <property type="entry name" value="ATPase domain of HSP90 chaperone/DNA topoisomerase II/histidine kinase"/>
    <property type="match status" value="1"/>
</dbReference>
<feature type="domain" description="Histidine kinase" evidence="8">
    <location>
        <begin position="769"/>
        <end position="983"/>
    </location>
</feature>
<dbReference type="Gene3D" id="3.30.565.10">
    <property type="entry name" value="Histidine kinase-like ATPase, C-terminal domain"/>
    <property type="match status" value="1"/>
</dbReference>
<dbReference type="InterPro" id="IPR005467">
    <property type="entry name" value="His_kinase_dom"/>
</dbReference>
<dbReference type="PANTHER" id="PTHR42878">
    <property type="entry name" value="TWO-COMPONENT HISTIDINE KINASE"/>
    <property type="match status" value="1"/>
</dbReference>
<evidence type="ECO:0000259" key="8">
    <source>
        <dbReference type="PROSITE" id="PS50109"/>
    </source>
</evidence>
<dbReference type="InterPro" id="IPR003661">
    <property type="entry name" value="HisK_dim/P_dom"/>
</dbReference>
<dbReference type="GO" id="GO:0030295">
    <property type="term" value="F:protein kinase activator activity"/>
    <property type="evidence" value="ECO:0007669"/>
    <property type="project" value="TreeGrafter"/>
</dbReference>
<sequence length="986" mass="109664">MDKKSVQQSTPEGPQRAIEVNVPAFLEAAPDAMVIVDQDGRILLINGQAEKLFGYHRTELVGQSVEVLVPSRFRDEHPARRAGYFAAPRPRPMGAGVDLHGVRKDGTEFPAEISLASVETDQGVLVTAAIRDVTERRKVEAKFRGFLEAAPDAMVIVNRDGGIVLVNSQTEKLFGYPRAELIGRQVEALVPVRFRGAHPVHRRGYFAQPRVRSMGSGLELYGLRKDGTEFPIEISLSPLETEEGLLVASAIRDITERKQAEDKFRGLLESAPDAVVIVNRYGNIVLVNAQTEKLFGYPRRALLGQQVEKLIPERFRSNHPRYRADFFGAPKVRSMGSGLELFGLREDGTEFPIEISLSPLDTEEGTLVSASIRDGGERRKAEEKFRNLLESAPDAMVIVDEEGRIGLVNAQTEKLFGYARSEMVGQWVEMLMPERFRKKHGAHRTGFFSDPRARAMGSGLELFGVRKDGREFPIEISLSPIATDEGVIVSSAIRDITERKKAEQKFRGLLESAPDAMVIVDKEGRIMLVNAQTERLFDYNRSELIGQRVEVLVPERFREIHPGHRAHYFADPKARYMGSHLDLWGRRRDGSEFPAEVSLSPLESEGETLVSSTIRDVSERKKAEELRTQLAAIVDSSDDAIIGKSLDSTIRSWNSGAQRIFGYAPDEVIGKPVSLLLPPGRQGEEPAIIERLKNGERVEPFETVRRCKDGRDIDVSVTISPIHDSRGNVVGASKVARDISDRKRAEEAVAQAKEATDAANRELEAFSYSVAHDLRAPLRGIDGFSQALLEDYSANIDEQGQRYLRRVRESAQHMAQLIESLLTLARISRSDLQRERVELSGLAHAAAERLKASQPDRGVEFLIEDGLIATGDGRLLGVVIDNLFDNAWKFTRKQSHARIQLASTRQDGQSVFCVRDNGAGFDMAYVSKLFGVFQRLHPSDEYEGTGIGLATVQRIVRRHGGHIWAEGEVARGAAFYFTLNERGPGK</sequence>
<dbReference type="SMART" id="SM00387">
    <property type="entry name" value="HATPase_c"/>
    <property type="match status" value="1"/>
</dbReference>
<evidence type="ECO:0000256" key="2">
    <source>
        <dbReference type="ARBA" id="ARBA00004429"/>
    </source>
</evidence>
<dbReference type="InterPro" id="IPR050351">
    <property type="entry name" value="BphY/WalK/GraS-like"/>
</dbReference>
<dbReference type="PROSITE" id="PS50112">
    <property type="entry name" value="PAS"/>
    <property type="match status" value="6"/>
</dbReference>
<evidence type="ECO:0000313" key="12">
    <source>
        <dbReference type="Proteomes" id="UP000235616"/>
    </source>
</evidence>
<dbReference type="SMART" id="SM00388">
    <property type="entry name" value="HisKA"/>
    <property type="match status" value="1"/>
</dbReference>
<feature type="domain" description="PAC" evidence="10">
    <location>
        <begin position="337"/>
        <end position="387"/>
    </location>
</feature>
<dbReference type="InterPro" id="IPR004358">
    <property type="entry name" value="Sig_transdc_His_kin-like_C"/>
</dbReference>
<name>A0A2N7VWN2_9BURK</name>
<dbReference type="GO" id="GO:0006355">
    <property type="term" value="P:regulation of DNA-templated transcription"/>
    <property type="evidence" value="ECO:0007669"/>
    <property type="project" value="InterPro"/>
</dbReference>
<dbReference type="InterPro" id="IPR036097">
    <property type="entry name" value="HisK_dim/P_sf"/>
</dbReference>
<feature type="domain" description="PAS" evidence="9">
    <location>
        <begin position="626"/>
        <end position="695"/>
    </location>
</feature>
<evidence type="ECO:0000256" key="4">
    <source>
        <dbReference type="ARBA" id="ARBA00022553"/>
    </source>
</evidence>
<dbReference type="OrthoDB" id="9808408at2"/>
<dbReference type="InterPro" id="IPR003594">
    <property type="entry name" value="HATPase_dom"/>
</dbReference>
<dbReference type="CDD" id="cd00082">
    <property type="entry name" value="HisKA"/>
    <property type="match status" value="1"/>
</dbReference>
<dbReference type="EMBL" id="PNYA01000005">
    <property type="protein sequence ID" value="PMS21558.1"/>
    <property type="molecule type" value="Genomic_DNA"/>
</dbReference>
<dbReference type="InterPro" id="IPR000700">
    <property type="entry name" value="PAS-assoc_C"/>
</dbReference>
<accession>A0A2N7VWN2</accession>
<dbReference type="SUPFAM" id="SSF47384">
    <property type="entry name" value="Homodimeric domain of signal transducing histidine kinase"/>
    <property type="match status" value="1"/>
</dbReference>
<dbReference type="InterPro" id="IPR013767">
    <property type="entry name" value="PAS_fold"/>
</dbReference>
<feature type="domain" description="PAS" evidence="9">
    <location>
        <begin position="18"/>
        <end position="71"/>
    </location>
</feature>
<dbReference type="Pfam" id="PF00512">
    <property type="entry name" value="HisKA"/>
    <property type="match status" value="1"/>
</dbReference>
<dbReference type="GO" id="GO:0000156">
    <property type="term" value="F:phosphorelay response regulator activity"/>
    <property type="evidence" value="ECO:0007669"/>
    <property type="project" value="TreeGrafter"/>
</dbReference>